<dbReference type="RefSeq" id="WP_067859233.1">
    <property type="nucleotide sequence ID" value="NZ_CP011502.1"/>
</dbReference>
<evidence type="ECO:0000313" key="2">
    <source>
        <dbReference type="EMBL" id="ALX05467.1"/>
    </source>
</evidence>
<dbReference type="STRING" id="2041.AERYTH_12560"/>
<feature type="region of interest" description="Disordered" evidence="1">
    <location>
        <begin position="1"/>
        <end position="20"/>
    </location>
</feature>
<protein>
    <recommendedName>
        <fullName evidence="4">Thioesterase domain-containing protein</fullName>
    </recommendedName>
</protein>
<evidence type="ECO:0008006" key="4">
    <source>
        <dbReference type="Google" id="ProtNLM"/>
    </source>
</evidence>
<gene>
    <name evidence="2" type="ORF">AERYTH_12560</name>
</gene>
<proteinExistence type="predicted"/>
<dbReference type="EMBL" id="CP011502">
    <property type="protein sequence ID" value="ALX05467.1"/>
    <property type="molecule type" value="Genomic_DNA"/>
</dbReference>
<sequence>MTTIPRRYNGPEHSGNGGWVSGLLAHEQTQRHGDEVVTATLRQPPPLEVPLTWEEHPDEVRLVTAGGALIGEAAAGTFEHDPLPAPSAEEAEAGVASYPGFTLHPFDRCFTCGTAREAGDGLRLFTGPVGDGRRTAGTWTPDPGVAGDDGLLDVPTTWAALDCPGGWAADFTAQAMVLGRMTAQVLRRPAAGEPLVASGLLRERDGRKFRTATALHTTDGELLGRAEQVWIEIDLARFS</sequence>
<dbReference type="KEGG" id="aer:AERYTH_12560"/>
<name>A0A0U4CC23_9ACTN</name>
<dbReference type="AlphaFoldDB" id="A0A0U4CC23"/>
<dbReference type="InterPro" id="IPR029069">
    <property type="entry name" value="HotDog_dom_sf"/>
</dbReference>
<dbReference type="Gene3D" id="3.10.129.10">
    <property type="entry name" value="Hotdog Thioesterase"/>
    <property type="match status" value="1"/>
</dbReference>
<organism evidence="2 3">
    <name type="scientific">Aeromicrobium erythreum</name>
    <dbReference type="NCBI Taxonomy" id="2041"/>
    <lineage>
        <taxon>Bacteria</taxon>
        <taxon>Bacillati</taxon>
        <taxon>Actinomycetota</taxon>
        <taxon>Actinomycetes</taxon>
        <taxon>Propionibacteriales</taxon>
        <taxon>Nocardioidaceae</taxon>
        <taxon>Aeromicrobium</taxon>
    </lineage>
</organism>
<dbReference type="PATRIC" id="fig|2041.4.peg.2610"/>
<accession>A0A0U4CC23</accession>
<reference evidence="2 3" key="1">
    <citation type="journal article" date="1991" name="Int. J. Syst. Bacteriol.">
        <title>Description of the erythromycin-producing bacterium Arthrobacter sp. strain NRRL B-3381 as Aeromicrobium erythreum gen. nov., sp. nov.</title>
        <authorList>
            <person name="Miller E.S."/>
            <person name="Woese C.R."/>
            <person name="Brenner S."/>
        </authorList>
    </citation>
    <scope>NUCLEOTIDE SEQUENCE [LARGE SCALE GENOMIC DNA]</scope>
    <source>
        <strain evidence="2 3">AR18</strain>
    </source>
</reference>
<keyword evidence="3" id="KW-1185">Reference proteome</keyword>
<dbReference type="Proteomes" id="UP000067689">
    <property type="component" value="Chromosome"/>
</dbReference>
<evidence type="ECO:0000256" key="1">
    <source>
        <dbReference type="SAM" id="MobiDB-lite"/>
    </source>
</evidence>
<evidence type="ECO:0000313" key="3">
    <source>
        <dbReference type="Proteomes" id="UP000067689"/>
    </source>
</evidence>
<dbReference type="SUPFAM" id="SSF54637">
    <property type="entry name" value="Thioesterase/thiol ester dehydrase-isomerase"/>
    <property type="match status" value="1"/>
</dbReference>